<evidence type="ECO:0000313" key="3">
    <source>
        <dbReference type="Proteomes" id="UP001238088"/>
    </source>
</evidence>
<comment type="caution">
    <text evidence="2">The sequence shown here is derived from an EMBL/GenBank/DDBJ whole genome shotgun (WGS) entry which is preliminary data.</text>
</comment>
<reference evidence="2 3" key="1">
    <citation type="submission" date="2023-07" db="EMBL/GenBank/DDBJ databases">
        <title>Genomic Encyclopedia of Type Strains, Phase IV (KMG-IV): sequencing the most valuable type-strain genomes for metagenomic binning, comparative biology and taxonomic classification.</title>
        <authorList>
            <person name="Goeker M."/>
        </authorList>
    </citation>
    <scope>NUCLEOTIDE SEQUENCE [LARGE SCALE GENOMIC DNA]</scope>
    <source>
        <strain evidence="2 3">DSM 23494</strain>
    </source>
</reference>
<dbReference type="EMBL" id="JAUSUB010000015">
    <property type="protein sequence ID" value="MDQ0271557.1"/>
    <property type="molecule type" value="Genomic_DNA"/>
</dbReference>
<feature type="region of interest" description="Disordered" evidence="1">
    <location>
        <begin position="89"/>
        <end position="115"/>
    </location>
</feature>
<dbReference type="RefSeq" id="WP_307476789.1">
    <property type="nucleotide sequence ID" value="NZ_JAUSUB010000015.1"/>
</dbReference>
<dbReference type="Proteomes" id="UP001238088">
    <property type="component" value="Unassembled WGS sequence"/>
</dbReference>
<keyword evidence="3" id="KW-1185">Reference proteome</keyword>
<gene>
    <name evidence="2" type="ORF">J2S17_003445</name>
</gene>
<organism evidence="2 3">
    <name type="scientific">Cytobacillus purgationiresistens</name>
    <dbReference type="NCBI Taxonomy" id="863449"/>
    <lineage>
        <taxon>Bacteria</taxon>
        <taxon>Bacillati</taxon>
        <taxon>Bacillota</taxon>
        <taxon>Bacilli</taxon>
        <taxon>Bacillales</taxon>
        <taxon>Bacillaceae</taxon>
        <taxon>Cytobacillus</taxon>
    </lineage>
</organism>
<name>A0ABU0AJW3_9BACI</name>
<proteinExistence type="predicted"/>
<evidence type="ECO:0000313" key="2">
    <source>
        <dbReference type="EMBL" id="MDQ0271557.1"/>
    </source>
</evidence>
<evidence type="ECO:0000256" key="1">
    <source>
        <dbReference type="SAM" id="MobiDB-lite"/>
    </source>
</evidence>
<feature type="compositionally biased region" description="Basic and acidic residues" evidence="1">
    <location>
        <begin position="104"/>
        <end position="115"/>
    </location>
</feature>
<sequence>MGKSLFWKGVLAGAIAGGALSMLDRSTRETAKVKCKQTTGNITYYIKHPDEVVHQVKDVSARIKIAAEQVSEDVAFITHTVEDLREAAENTKDAFSQGSSRIGNIEKEEVNKPQI</sequence>
<feature type="compositionally biased region" description="Polar residues" evidence="1">
    <location>
        <begin position="93"/>
        <end position="102"/>
    </location>
</feature>
<protein>
    <submittedName>
        <fullName evidence="2">Gas vesicle protein</fullName>
    </submittedName>
</protein>
<accession>A0ABU0AJW3</accession>